<dbReference type="Gramene" id="OGLUM03G27770.1">
    <property type="protein sequence ID" value="OGLUM03G27770.1"/>
    <property type="gene ID" value="OGLUM03G27770"/>
</dbReference>
<feature type="region of interest" description="Disordered" evidence="1">
    <location>
        <begin position="1"/>
        <end position="170"/>
    </location>
</feature>
<evidence type="ECO:0000313" key="3">
    <source>
        <dbReference type="Proteomes" id="UP000026961"/>
    </source>
</evidence>
<reference evidence="2" key="1">
    <citation type="submission" date="2015-04" db="UniProtKB">
        <authorList>
            <consortium name="EnsemblPlants"/>
        </authorList>
    </citation>
    <scope>IDENTIFICATION</scope>
</reference>
<dbReference type="Proteomes" id="UP000026961">
    <property type="component" value="Chromosome 3"/>
</dbReference>
<organism evidence="2">
    <name type="scientific">Oryza glumipatula</name>
    <dbReference type="NCBI Taxonomy" id="40148"/>
    <lineage>
        <taxon>Eukaryota</taxon>
        <taxon>Viridiplantae</taxon>
        <taxon>Streptophyta</taxon>
        <taxon>Embryophyta</taxon>
        <taxon>Tracheophyta</taxon>
        <taxon>Spermatophyta</taxon>
        <taxon>Magnoliopsida</taxon>
        <taxon>Liliopsida</taxon>
        <taxon>Poales</taxon>
        <taxon>Poaceae</taxon>
        <taxon>BOP clade</taxon>
        <taxon>Oryzoideae</taxon>
        <taxon>Oryzeae</taxon>
        <taxon>Oryzinae</taxon>
        <taxon>Oryza</taxon>
    </lineage>
</organism>
<dbReference type="AlphaFoldDB" id="A0A0D9ZAW4"/>
<feature type="compositionally biased region" description="Basic and acidic residues" evidence="1">
    <location>
        <begin position="65"/>
        <end position="91"/>
    </location>
</feature>
<feature type="compositionally biased region" description="Polar residues" evidence="1">
    <location>
        <begin position="1"/>
        <end position="10"/>
    </location>
</feature>
<keyword evidence="3" id="KW-1185">Reference proteome</keyword>
<protein>
    <submittedName>
        <fullName evidence="2">Uncharacterized protein</fullName>
    </submittedName>
</protein>
<evidence type="ECO:0000313" key="2">
    <source>
        <dbReference type="EnsemblPlants" id="OGLUM03G27770.1"/>
    </source>
</evidence>
<feature type="compositionally biased region" description="Low complexity" evidence="1">
    <location>
        <begin position="93"/>
        <end position="105"/>
    </location>
</feature>
<sequence>MRPYPAQQQQEEGDETTAAAPLLRGDRPSTSNRATAPLAGDDEEEEEEEEESRGGWGWGRRRRLGDRDNAGKEGNGKGEEGSDDEGGRGKYDPFLLLPLLPSHPAAGGGGQAASGDSRSNGEQGEASLVLTWAQQEEGQDHPPLPSPASPASPACSGSGGSREGKRYCATTEHQQQWWRLSPATAMGVGKAATIKSNGKKMNRKEEGMKKEDKGNLILDASESNMDRLAQQVEKGEIVHTPSAQKSFPSKKVIEETYDDWSPLEVIKAHVEDLKAIDEKSEGKRMPNLKRILGKRLPNPDGWVAARHEVSLFLILTTPAQCTLHGFNNNHGHRRRNGSIGIPNQ</sequence>
<dbReference type="EnsemblPlants" id="OGLUM03G27770.1">
    <property type="protein sequence ID" value="OGLUM03G27770.1"/>
    <property type="gene ID" value="OGLUM03G27770"/>
</dbReference>
<evidence type="ECO:0000256" key="1">
    <source>
        <dbReference type="SAM" id="MobiDB-lite"/>
    </source>
</evidence>
<accession>A0A0D9ZAW4</accession>
<name>A0A0D9ZAW4_9ORYZ</name>
<dbReference type="HOGENOM" id="CLU_807462_0_0_1"/>
<proteinExistence type="predicted"/>
<feature type="compositionally biased region" description="Acidic residues" evidence="1">
    <location>
        <begin position="40"/>
        <end position="51"/>
    </location>
</feature>
<reference evidence="2" key="2">
    <citation type="submission" date="2018-05" db="EMBL/GenBank/DDBJ databases">
        <title>OgluRS3 (Oryza glumaepatula Reference Sequence Version 3).</title>
        <authorList>
            <person name="Zhang J."/>
            <person name="Kudrna D."/>
            <person name="Lee S."/>
            <person name="Talag J."/>
            <person name="Welchert J."/>
            <person name="Wing R.A."/>
        </authorList>
    </citation>
    <scope>NUCLEOTIDE SEQUENCE [LARGE SCALE GENOMIC DNA]</scope>
</reference>